<keyword evidence="1" id="KW-0812">Transmembrane</keyword>
<protein>
    <submittedName>
        <fullName evidence="2">DUF2474 family protein</fullName>
    </submittedName>
</protein>
<accession>A0ABV7D7C5</accession>
<gene>
    <name evidence="2" type="ORF">ACFOKA_13285</name>
</gene>
<keyword evidence="1" id="KW-0472">Membrane</keyword>
<feature type="transmembrane region" description="Helical" evidence="1">
    <location>
        <begin position="15"/>
        <end position="36"/>
    </location>
</feature>
<dbReference type="Proteomes" id="UP001595444">
    <property type="component" value="Unassembled WGS sequence"/>
</dbReference>
<comment type="caution">
    <text evidence="2">The sequence shown here is derived from an EMBL/GenBank/DDBJ whole genome shotgun (WGS) entry which is preliminary data.</text>
</comment>
<evidence type="ECO:0000313" key="2">
    <source>
        <dbReference type="EMBL" id="MFC3052882.1"/>
    </source>
</evidence>
<sequence length="42" mass="4636">MQKTQKQHPSTSKKLLWFVGLWFASVLVLALVGGALKLVLTP</sequence>
<reference evidence="3" key="1">
    <citation type="journal article" date="2019" name="Int. J. Syst. Evol. Microbiol.">
        <title>The Global Catalogue of Microorganisms (GCM) 10K type strain sequencing project: providing services to taxonomists for standard genome sequencing and annotation.</title>
        <authorList>
            <consortium name="The Broad Institute Genomics Platform"/>
            <consortium name="The Broad Institute Genome Sequencing Center for Infectious Disease"/>
            <person name="Wu L."/>
            <person name="Ma J."/>
        </authorList>
    </citation>
    <scope>NUCLEOTIDE SEQUENCE [LARGE SCALE GENOMIC DNA]</scope>
    <source>
        <strain evidence="3">KCTC 62164</strain>
    </source>
</reference>
<keyword evidence="3" id="KW-1185">Reference proteome</keyword>
<dbReference type="EMBL" id="JBHRSL010000010">
    <property type="protein sequence ID" value="MFC3052882.1"/>
    <property type="molecule type" value="Genomic_DNA"/>
</dbReference>
<keyword evidence="1" id="KW-1133">Transmembrane helix</keyword>
<organism evidence="2 3">
    <name type="scientific">Kordiimonas pumila</name>
    <dbReference type="NCBI Taxonomy" id="2161677"/>
    <lineage>
        <taxon>Bacteria</taxon>
        <taxon>Pseudomonadati</taxon>
        <taxon>Pseudomonadota</taxon>
        <taxon>Alphaproteobacteria</taxon>
        <taxon>Kordiimonadales</taxon>
        <taxon>Kordiimonadaceae</taxon>
        <taxon>Kordiimonas</taxon>
    </lineage>
</organism>
<evidence type="ECO:0000313" key="3">
    <source>
        <dbReference type="Proteomes" id="UP001595444"/>
    </source>
</evidence>
<dbReference type="RefSeq" id="WP_194213481.1">
    <property type="nucleotide sequence ID" value="NZ_CP061205.1"/>
</dbReference>
<name>A0ABV7D7C5_9PROT</name>
<proteinExistence type="predicted"/>
<evidence type="ECO:0000256" key="1">
    <source>
        <dbReference type="SAM" id="Phobius"/>
    </source>
</evidence>